<accession>A0A8H4JVB8</accession>
<proteinExistence type="predicted"/>
<evidence type="ECO:0000313" key="1">
    <source>
        <dbReference type="EMBL" id="KAF4439025.1"/>
    </source>
</evidence>
<keyword evidence="2" id="KW-1185">Reference proteome</keyword>
<dbReference type="Proteomes" id="UP000536711">
    <property type="component" value="Unassembled WGS sequence"/>
</dbReference>
<comment type="caution">
    <text evidence="1">The sequence shown here is derived from an EMBL/GenBank/DDBJ whole genome shotgun (WGS) entry which is preliminary data.</text>
</comment>
<dbReference type="OrthoDB" id="1577640at2759"/>
<evidence type="ECO:0000313" key="2">
    <source>
        <dbReference type="Proteomes" id="UP000536711"/>
    </source>
</evidence>
<organism evidence="1 2">
    <name type="scientific">Fusarium acutatum</name>
    <dbReference type="NCBI Taxonomy" id="78861"/>
    <lineage>
        <taxon>Eukaryota</taxon>
        <taxon>Fungi</taxon>
        <taxon>Dikarya</taxon>
        <taxon>Ascomycota</taxon>
        <taxon>Pezizomycotina</taxon>
        <taxon>Sordariomycetes</taxon>
        <taxon>Hypocreomycetidae</taxon>
        <taxon>Hypocreales</taxon>
        <taxon>Nectriaceae</taxon>
        <taxon>Fusarium</taxon>
        <taxon>Fusarium fujikuroi species complex</taxon>
    </lineage>
</organism>
<dbReference type="EMBL" id="JAADJF010000099">
    <property type="protein sequence ID" value="KAF4439025.1"/>
    <property type="molecule type" value="Genomic_DNA"/>
</dbReference>
<gene>
    <name evidence="1" type="ORF">FACUT_4484</name>
</gene>
<dbReference type="AlphaFoldDB" id="A0A8H4JVB8"/>
<name>A0A8H4JVB8_9HYPO</name>
<sequence length="374" mass="41852">MPLAPYRHLRPLDYAPFHSKIFCSAPDQWTDCNECTCSLAVQLLLEADCNVTVGPTCPQVLADCSLKARRLFFEHLKNRRERLRNLAIAVLPEETLRQYGVTAGFLPNKTAPLIFGQLQETIKQQDHLSLGLSGSLEPYRGLKPESFFAFPHTLKVAQLAIEHGLTPKDEIGVPTLLSGSYILGAFEPVTIGYLDWLLQYDLKLDLSLEPFRLSALHRVAALVGDRIHKALSQAKALRLPLQDVSMSELQDARTLLAAMCHSEALCNIPCPCSSGLFSRPLAHVLPAMLLYQDRSDSTYFFKNMAENIEFVVQSIDLLKLSKCSSEQFYMAKCAIHILAMMSLRVRHLPICISDGYCDLDDSDDSDDEEESGEY</sequence>
<reference evidence="1 2" key="1">
    <citation type="submission" date="2020-01" db="EMBL/GenBank/DDBJ databases">
        <title>Identification and distribution of gene clusters putatively required for synthesis of sphingolipid metabolism inhibitors in phylogenetically diverse species of the filamentous fungus Fusarium.</title>
        <authorList>
            <person name="Kim H.-S."/>
            <person name="Busman M."/>
            <person name="Brown D.W."/>
            <person name="Divon H."/>
            <person name="Uhlig S."/>
            <person name="Proctor R.H."/>
        </authorList>
    </citation>
    <scope>NUCLEOTIDE SEQUENCE [LARGE SCALE GENOMIC DNA]</scope>
    <source>
        <strain evidence="1 2">NRRL 13308</strain>
    </source>
</reference>
<protein>
    <submittedName>
        <fullName evidence="1">Uncharacterized protein</fullName>
    </submittedName>
</protein>